<dbReference type="InterPro" id="IPR025605">
    <property type="entry name" value="OST-HTH/LOTUS_dom"/>
</dbReference>
<proteinExistence type="predicted"/>
<feature type="domain" description="HTH OST-type" evidence="1">
    <location>
        <begin position="159"/>
        <end position="238"/>
    </location>
</feature>
<gene>
    <name evidence="2" type="ORF">ANT3_0718</name>
    <name evidence="3" type="ORF">RAN3_0715</name>
    <name evidence="4" type="ORF">RAN7_0769</name>
</gene>
<sequence>MPSDIVRLAVLIDADNASSSVIKEILEEAGKYGTPTVKRAFGDWTTPHLVGWKACLHQHAIQPIQQFAYTQGKNSTDSAFIIDAMDLLYAGNVEGFCLVSSDSDFTRLATRLREAGKVVYGLGERKTPDAFIAACDKFIFFEVLKKPAEMPEDQSPVPDVPDIRELMVHAVRETTRDNGWSRLATLGSFLGKTHTSFDSRNYGFKKLSDLVRNQRYLDVREDATAAPGSFQMEVRLKPK</sequence>
<evidence type="ECO:0000259" key="1">
    <source>
        <dbReference type="PROSITE" id="PS51644"/>
    </source>
</evidence>
<reference evidence="4" key="1">
    <citation type="submission" date="2019-03" db="EMBL/GenBank/DDBJ databases">
        <authorList>
            <person name="Danneels B."/>
        </authorList>
    </citation>
    <scope>NUCLEOTIDE SEQUENCE</scope>
</reference>
<evidence type="ECO:0000313" key="2">
    <source>
        <dbReference type="EMBL" id="VFR77168.1"/>
    </source>
</evidence>
<dbReference type="Pfam" id="PF12872">
    <property type="entry name" value="OST-HTH"/>
    <property type="match status" value="1"/>
</dbReference>
<dbReference type="PROSITE" id="PS51644">
    <property type="entry name" value="HTH_OST"/>
    <property type="match status" value="1"/>
</dbReference>
<organism evidence="4">
    <name type="scientific">plant metagenome</name>
    <dbReference type="NCBI Taxonomy" id="1297885"/>
    <lineage>
        <taxon>unclassified sequences</taxon>
        <taxon>metagenomes</taxon>
        <taxon>organismal metagenomes</taxon>
    </lineage>
</organism>
<dbReference type="CDD" id="cd11297">
    <property type="entry name" value="PIN_LabA-like_N_1"/>
    <property type="match status" value="1"/>
</dbReference>
<dbReference type="InterPro" id="IPR041966">
    <property type="entry name" value="LOTUS-like"/>
</dbReference>
<dbReference type="Gene3D" id="3.30.420.610">
    <property type="entry name" value="LOTUS domain-like"/>
    <property type="match status" value="1"/>
</dbReference>
<accession>A0A484XVE9</accession>
<dbReference type="PANTHER" id="PTHR35811:SF1">
    <property type="entry name" value="HTH OST-TYPE DOMAIN-CONTAINING PROTEIN"/>
    <property type="match status" value="1"/>
</dbReference>
<dbReference type="GO" id="GO:0004540">
    <property type="term" value="F:RNA nuclease activity"/>
    <property type="evidence" value="ECO:0007669"/>
    <property type="project" value="InterPro"/>
</dbReference>
<dbReference type="InterPro" id="IPR021139">
    <property type="entry name" value="NYN"/>
</dbReference>
<dbReference type="Pfam" id="PF01936">
    <property type="entry name" value="NYN"/>
    <property type="match status" value="1"/>
</dbReference>
<dbReference type="EMBL" id="CAADIZ010000045">
    <property type="protein sequence ID" value="VFS28280.1"/>
    <property type="molecule type" value="Genomic_DNA"/>
</dbReference>
<protein>
    <submittedName>
        <fullName evidence="4">Maebl</fullName>
    </submittedName>
</protein>
<evidence type="ECO:0000313" key="4">
    <source>
        <dbReference type="EMBL" id="VFS28280.1"/>
    </source>
</evidence>
<dbReference type="Gene3D" id="3.40.50.1010">
    <property type="entry name" value="5'-nuclease"/>
    <property type="match status" value="1"/>
</dbReference>
<dbReference type="CDD" id="cd10146">
    <property type="entry name" value="LabA_like_C"/>
    <property type="match status" value="1"/>
</dbReference>
<name>A0A484XVE9_9ZZZZ</name>
<evidence type="ECO:0000313" key="3">
    <source>
        <dbReference type="EMBL" id="VFR93782.1"/>
    </source>
</evidence>
<dbReference type="EMBL" id="CAADIO010000035">
    <property type="protein sequence ID" value="VFR93782.1"/>
    <property type="molecule type" value="Genomic_DNA"/>
</dbReference>
<dbReference type="AlphaFoldDB" id="A0A484XVE9"/>
<dbReference type="EMBL" id="CAADID010000025">
    <property type="protein sequence ID" value="VFR77168.1"/>
    <property type="molecule type" value="Genomic_DNA"/>
</dbReference>
<dbReference type="PANTHER" id="PTHR35811">
    <property type="entry name" value="SLR1870 PROTEIN"/>
    <property type="match status" value="1"/>
</dbReference>